<evidence type="ECO:0000256" key="4">
    <source>
        <dbReference type="ARBA" id="ARBA00023242"/>
    </source>
</evidence>
<dbReference type="PANTHER" id="PTHR22652">
    <property type="entry name" value="NUCLEOPORIN NUP43"/>
    <property type="match status" value="1"/>
</dbReference>
<name>A0AAN8ZNI7_9MAGN</name>
<dbReference type="InterPro" id="IPR015943">
    <property type="entry name" value="WD40/YVTN_repeat-like_dom_sf"/>
</dbReference>
<dbReference type="Proteomes" id="UP001370490">
    <property type="component" value="Unassembled WGS sequence"/>
</dbReference>
<dbReference type="InterPro" id="IPR036322">
    <property type="entry name" value="WD40_repeat_dom_sf"/>
</dbReference>
<gene>
    <name evidence="5" type="ORF">RJ641_025413</name>
</gene>
<keyword evidence="2" id="KW-0853">WD repeat</keyword>
<organism evidence="5 6">
    <name type="scientific">Dillenia turbinata</name>
    <dbReference type="NCBI Taxonomy" id="194707"/>
    <lineage>
        <taxon>Eukaryota</taxon>
        <taxon>Viridiplantae</taxon>
        <taxon>Streptophyta</taxon>
        <taxon>Embryophyta</taxon>
        <taxon>Tracheophyta</taxon>
        <taxon>Spermatophyta</taxon>
        <taxon>Magnoliopsida</taxon>
        <taxon>eudicotyledons</taxon>
        <taxon>Gunneridae</taxon>
        <taxon>Pentapetalae</taxon>
        <taxon>Dilleniales</taxon>
        <taxon>Dilleniaceae</taxon>
        <taxon>Dillenia</taxon>
    </lineage>
</organism>
<evidence type="ECO:0000313" key="6">
    <source>
        <dbReference type="Proteomes" id="UP001370490"/>
    </source>
</evidence>
<keyword evidence="3" id="KW-0677">Repeat</keyword>
<evidence type="ECO:0000256" key="1">
    <source>
        <dbReference type="ARBA" id="ARBA00004123"/>
    </source>
</evidence>
<dbReference type="AlphaFoldDB" id="A0AAN8ZNI7"/>
<reference evidence="5 6" key="1">
    <citation type="submission" date="2023-12" db="EMBL/GenBank/DDBJ databases">
        <title>A high-quality genome assembly for Dillenia turbinata (Dilleniales).</title>
        <authorList>
            <person name="Chanderbali A."/>
        </authorList>
    </citation>
    <scope>NUCLEOTIDE SEQUENCE [LARGE SCALE GENOMIC DNA]</scope>
    <source>
        <strain evidence="5">LSX21</strain>
        <tissue evidence="5">Leaf</tissue>
    </source>
</reference>
<keyword evidence="4" id="KW-0539">Nucleus</keyword>
<accession>A0AAN8ZNI7</accession>
<dbReference type="EMBL" id="JBAMMX010000003">
    <property type="protein sequence ID" value="KAK6944311.1"/>
    <property type="molecule type" value="Genomic_DNA"/>
</dbReference>
<comment type="subcellular location">
    <subcellularLocation>
        <location evidence="1">Nucleus</location>
    </subcellularLocation>
</comment>
<dbReference type="SUPFAM" id="SSF50978">
    <property type="entry name" value="WD40 repeat-like"/>
    <property type="match status" value="1"/>
</dbReference>
<evidence type="ECO:0000313" key="5">
    <source>
        <dbReference type="EMBL" id="KAK6944311.1"/>
    </source>
</evidence>
<dbReference type="GO" id="GO:0031080">
    <property type="term" value="C:nuclear pore outer ring"/>
    <property type="evidence" value="ECO:0007669"/>
    <property type="project" value="TreeGrafter"/>
</dbReference>
<dbReference type="Gene3D" id="2.130.10.10">
    <property type="entry name" value="YVTN repeat-like/Quinoprotein amine dehydrogenase"/>
    <property type="match status" value="1"/>
</dbReference>
<dbReference type="PANTHER" id="PTHR22652:SF0">
    <property type="entry name" value="NUCLEOPORIN NUP43"/>
    <property type="match status" value="1"/>
</dbReference>
<sequence length="279" mass="30522">MAVTEPVKIYKLPQSKYIDSLRWLPTLSAFDRLYALAVFDFDTNTPSLEIHTISKSNPQNPKLHSTWLCPSLISSLRVSNSLIVAATYGGSLNFLFRDSAEGLVESGRENEPHTGGIASVDLVEGECVSVGEDGRVNVVRVREVDQRKPGGPVFKFKANWVHGGNSGIVHSVDIHPSRKHTCLAGGSAGTIFAWDLRWPQQQIFLSGVGMNESTTHPPCESEEPIELLAEPCAINGFDIDKQNPSHFENSSFLGDTKPAVAQNVICSLEWESVAILVRP</sequence>
<comment type="caution">
    <text evidence="5">The sequence shown here is derived from an EMBL/GenBank/DDBJ whole genome shotgun (WGS) entry which is preliminary data.</text>
</comment>
<keyword evidence="6" id="KW-1185">Reference proteome</keyword>
<proteinExistence type="predicted"/>
<protein>
    <submittedName>
        <fullName evidence="5">Uncharacterized protein</fullName>
    </submittedName>
</protein>
<evidence type="ECO:0000256" key="3">
    <source>
        <dbReference type="ARBA" id="ARBA00022737"/>
    </source>
</evidence>
<evidence type="ECO:0000256" key="2">
    <source>
        <dbReference type="ARBA" id="ARBA00022574"/>
    </source>
</evidence>